<accession>A0A4R1B7S1</accession>
<dbReference type="Gene3D" id="1.20.58.220">
    <property type="entry name" value="Phosphate transport system protein phou homolog 2, domain 2"/>
    <property type="match status" value="1"/>
</dbReference>
<keyword evidence="3" id="KW-1185">Reference proteome</keyword>
<name>A0A4R1B7S1_9PROT</name>
<dbReference type="AlphaFoldDB" id="A0A4R1B7S1"/>
<proteinExistence type="inferred from homology"/>
<dbReference type="InterPro" id="IPR038078">
    <property type="entry name" value="PhoU-like_sf"/>
</dbReference>
<gene>
    <name evidence="2" type="ORF">EZJ19_10525</name>
</gene>
<dbReference type="PANTHER" id="PTHR37298:SF1">
    <property type="entry name" value="UPF0111 PROTEIN YKAA"/>
    <property type="match status" value="1"/>
</dbReference>
<dbReference type="OrthoDB" id="9797568at2"/>
<evidence type="ECO:0000313" key="2">
    <source>
        <dbReference type="EMBL" id="TCJ13177.1"/>
    </source>
</evidence>
<organism evidence="2 3">
    <name type="scientific">Parasulfuritortus cantonensis</name>
    <dbReference type="NCBI Taxonomy" id="2528202"/>
    <lineage>
        <taxon>Bacteria</taxon>
        <taxon>Pseudomonadati</taxon>
        <taxon>Pseudomonadota</taxon>
        <taxon>Betaproteobacteria</taxon>
        <taxon>Nitrosomonadales</taxon>
        <taxon>Thiobacillaceae</taxon>
        <taxon>Parasulfuritortus</taxon>
    </lineage>
</organism>
<reference evidence="2 3" key="1">
    <citation type="submission" date="2019-03" db="EMBL/GenBank/DDBJ databases">
        <title>Genome sequence of Thiobacillaceae bacterium LSR1, a sulfur-oxidizing bacterium isolated from freshwater sediment.</title>
        <authorList>
            <person name="Li S."/>
        </authorList>
    </citation>
    <scope>NUCLEOTIDE SEQUENCE [LARGE SCALE GENOMIC DNA]</scope>
    <source>
        <strain evidence="2 3">LSR1</strain>
    </source>
</reference>
<evidence type="ECO:0000256" key="1">
    <source>
        <dbReference type="ARBA" id="ARBA00008591"/>
    </source>
</evidence>
<dbReference type="EMBL" id="SJZB01000040">
    <property type="protein sequence ID" value="TCJ13177.1"/>
    <property type="molecule type" value="Genomic_DNA"/>
</dbReference>
<dbReference type="PANTHER" id="PTHR37298">
    <property type="entry name" value="UPF0111 PROTEIN YKAA"/>
    <property type="match status" value="1"/>
</dbReference>
<protein>
    <submittedName>
        <fullName evidence="2">DUF47 family protein</fullName>
    </submittedName>
</protein>
<evidence type="ECO:0000313" key="3">
    <source>
        <dbReference type="Proteomes" id="UP000295443"/>
    </source>
</evidence>
<comment type="similarity">
    <text evidence="1">Belongs to the UPF0111 family.</text>
</comment>
<dbReference type="Proteomes" id="UP000295443">
    <property type="component" value="Unassembled WGS sequence"/>
</dbReference>
<dbReference type="Pfam" id="PF01865">
    <property type="entry name" value="PhoU_div"/>
    <property type="match status" value="1"/>
</dbReference>
<sequence length="212" mass="23949">MIHPISILHRVLDRVFPKSPDFFKLLADQAQQVTHTVNLLVDFMGTDDAEIGKQIRKDEHAADAVKVHNIHTLNEAFSTDIDREDIYRAIVDLDEIVNYCKDCVNEMDALAITPDKYTYELAAALRNGCQTLATGFAKLGSTPADAAVEANIARKHGRSMEKLYRRALAELFQGEDYMNMLKRREIYQHLDRAGGRLEHCANTLHDIVVKIG</sequence>
<dbReference type="InterPro" id="IPR018445">
    <property type="entry name" value="Put_Phosphate_transp_reg"/>
</dbReference>
<comment type="caution">
    <text evidence="2">The sequence shown here is derived from an EMBL/GenBank/DDBJ whole genome shotgun (WGS) entry which is preliminary data.</text>
</comment>
<dbReference type="InterPro" id="IPR052912">
    <property type="entry name" value="UPF0111_domain"/>
</dbReference>
<dbReference type="RefSeq" id="WP_131447352.1">
    <property type="nucleotide sequence ID" value="NZ_SJZB01000040.1"/>
</dbReference>